<keyword evidence="1" id="KW-0472">Membrane</keyword>
<feature type="transmembrane region" description="Helical" evidence="1">
    <location>
        <begin position="162"/>
        <end position="181"/>
    </location>
</feature>
<keyword evidence="4" id="KW-1185">Reference proteome</keyword>
<feature type="transmembrane region" description="Helical" evidence="1">
    <location>
        <begin position="135"/>
        <end position="155"/>
    </location>
</feature>
<dbReference type="EMBL" id="JBHSQE010000003">
    <property type="protein sequence ID" value="MFC6146162.1"/>
    <property type="molecule type" value="Genomic_DNA"/>
</dbReference>
<keyword evidence="1" id="KW-1133">Transmembrane helix</keyword>
<dbReference type="InterPro" id="IPR027383">
    <property type="entry name" value="Znf_put"/>
</dbReference>
<accession>A0ABW1QBN0</accession>
<keyword evidence="1" id="KW-0812">Transmembrane</keyword>
<name>A0ABW1QBN0_9CORY</name>
<feature type="transmembrane region" description="Helical" evidence="1">
    <location>
        <begin position="91"/>
        <end position="115"/>
    </location>
</feature>
<gene>
    <name evidence="3" type="ORF">ACFPUZ_05010</name>
</gene>
<proteinExistence type="predicted"/>
<sequence length="232" mass="24762">MIDHEKVQAALSARIDGEPSPLSDDIVDSHLAVCEQCQKFHDDALALSRRLRFIETSDHGMSPPADLSEVIIAGVEPAWRRAATARSVGLAVARVLLVVVGVLWVVWGVQLLGAAGGLNPVVDGVSAPDADPRTASLLVDAAAVRLSFALGLFTVAWKPRLVSPLLVVLGAMWTFLFGFLMRDFVLDTVGAGQIPALLLLLVTLLALAWAWLNHHGYVSVRALLRELGSGPV</sequence>
<comment type="caution">
    <text evidence="3">The sequence shown here is derived from an EMBL/GenBank/DDBJ whole genome shotgun (WGS) entry which is preliminary data.</text>
</comment>
<evidence type="ECO:0000313" key="4">
    <source>
        <dbReference type="Proteomes" id="UP001596244"/>
    </source>
</evidence>
<dbReference type="RefSeq" id="WP_377000493.1">
    <property type="nucleotide sequence ID" value="NZ_JBHSQE010000003.1"/>
</dbReference>
<evidence type="ECO:0000259" key="2">
    <source>
        <dbReference type="Pfam" id="PF13490"/>
    </source>
</evidence>
<feature type="transmembrane region" description="Helical" evidence="1">
    <location>
        <begin position="193"/>
        <end position="212"/>
    </location>
</feature>
<evidence type="ECO:0000313" key="3">
    <source>
        <dbReference type="EMBL" id="MFC6146162.1"/>
    </source>
</evidence>
<protein>
    <submittedName>
        <fullName evidence="3">Zf-HC2 domain-containing protein</fullName>
    </submittedName>
</protein>
<reference evidence="4" key="1">
    <citation type="journal article" date="2019" name="Int. J. Syst. Evol. Microbiol.">
        <title>The Global Catalogue of Microorganisms (GCM) 10K type strain sequencing project: providing services to taxonomists for standard genome sequencing and annotation.</title>
        <authorList>
            <consortium name="The Broad Institute Genomics Platform"/>
            <consortium name="The Broad Institute Genome Sequencing Center for Infectious Disease"/>
            <person name="Wu L."/>
            <person name="Ma J."/>
        </authorList>
    </citation>
    <scope>NUCLEOTIDE SEQUENCE [LARGE SCALE GENOMIC DNA]</scope>
    <source>
        <strain evidence="4">CCUG 51943</strain>
    </source>
</reference>
<dbReference type="Pfam" id="PF13490">
    <property type="entry name" value="zf-HC2"/>
    <property type="match status" value="1"/>
</dbReference>
<organism evidence="3 4">
    <name type="scientific">Corynebacterium nasicanis</name>
    <dbReference type="NCBI Taxonomy" id="1448267"/>
    <lineage>
        <taxon>Bacteria</taxon>
        <taxon>Bacillati</taxon>
        <taxon>Actinomycetota</taxon>
        <taxon>Actinomycetes</taxon>
        <taxon>Mycobacteriales</taxon>
        <taxon>Corynebacteriaceae</taxon>
        <taxon>Corynebacterium</taxon>
    </lineage>
</organism>
<dbReference type="Proteomes" id="UP001596244">
    <property type="component" value="Unassembled WGS sequence"/>
</dbReference>
<evidence type="ECO:0000256" key="1">
    <source>
        <dbReference type="SAM" id="Phobius"/>
    </source>
</evidence>
<feature type="domain" description="Putative zinc-finger" evidence="2">
    <location>
        <begin position="6"/>
        <end position="38"/>
    </location>
</feature>